<evidence type="ECO:0000256" key="6">
    <source>
        <dbReference type="ARBA" id="ARBA00023136"/>
    </source>
</evidence>
<dbReference type="GO" id="GO:0005886">
    <property type="term" value="C:plasma membrane"/>
    <property type="evidence" value="ECO:0007669"/>
    <property type="project" value="UniProtKB-SubCell"/>
</dbReference>
<protein>
    <recommendedName>
        <fullName evidence="8">YetF C-terminal domain-containing protein</fullName>
    </recommendedName>
</protein>
<keyword evidence="6 7" id="KW-0472">Membrane</keyword>
<feature type="transmembrane region" description="Helical" evidence="7">
    <location>
        <begin position="55"/>
        <end position="75"/>
    </location>
</feature>
<evidence type="ECO:0000259" key="8">
    <source>
        <dbReference type="Pfam" id="PF04239"/>
    </source>
</evidence>
<comment type="similarity">
    <text evidence="2">Belongs to the UPF0702 family.</text>
</comment>
<evidence type="ECO:0000313" key="10">
    <source>
        <dbReference type="EMBL" id="SEJ67408.1"/>
    </source>
</evidence>
<dbReference type="InterPro" id="IPR007353">
    <property type="entry name" value="DUF421"/>
</dbReference>
<evidence type="ECO:0000256" key="7">
    <source>
        <dbReference type="SAM" id="Phobius"/>
    </source>
</evidence>
<evidence type="ECO:0000256" key="1">
    <source>
        <dbReference type="ARBA" id="ARBA00004651"/>
    </source>
</evidence>
<dbReference type="AlphaFoldDB" id="A0A1H7AQ01"/>
<dbReference type="Gene3D" id="3.30.240.20">
    <property type="entry name" value="bsu07140 like domains"/>
    <property type="match status" value="1"/>
</dbReference>
<sequence length="149" mass="16390">MDAVLRAATIYLVLLVLFKIAGRRALAEISNFDLLLLMIIGEATQQALVGEDFSLINAIIVIVTLIAIDVGLSLVKLRFARIDALIEGTSTLIVEDGRPLKKRLSEARLREEDILLAARQSQGLERMSQIKYAILEKNGKISIIPYSSG</sequence>
<dbReference type="STRING" id="170623.SAMN04244579_04776"/>
<dbReference type="Pfam" id="PF04239">
    <property type="entry name" value="DUF421"/>
    <property type="match status" value="1"/>
</dbReference>
<evidence type="ECO:0000313" key="11">
    <source>
        <dbReference type="Proteomes" id="UP000199005"/>
    </source>
</evidence>
<evidence type="ECO:0000313" key="12">
    <source>
        <dbReference type="Proteomes" id="UP000199250"/>
    </source>
</evidence>
<accession>A0A1H7AQ01</accession>
<dbReference type="InterPro" id="IPR023090">
    <property type="entry name" value="UPF0702_alpha/beta_dom_sf"/>
</dbReference>
<evidence type="ECO:0000256" key="3">
    <source>
        <dbReference type="ARBA" id="ARBA00022475"/>
    </source>
</evidence>
<gene>
    <name evidence="10" type="ORF">SAMN04244572_04870</name>
    <name evidence="9" type="ORF">SAMN04244579_04776</name>
</gene>
<dbReference type="EMBL" id="FNYO01000166">
    <property type="protein sequence ID" value="SEJ55180.1"/>
    <property type="molecule type" value="Genomic_DNA"/>
</dbReference>
<keyword evidence="5 7" id="KW-1133">Transmembrane helix</keyword>
<evidence type="ECO:0000256" key="4">
    <source>
        <dbReference type="ARBA" id="ARBA00022692"/>
    </source>
</evidence>
<evidence type="ECO:0000256" key="2">
    <source>
        <dbReference type="ARBA" id="ARBA00006448"/>
    </source>
</evidence>
<dbReference type="EMBL" id="FNYQ01000199">
    <property type="protein sequence ID" value="SEJ67408.1"/>
    <property type="molecule type" value="Genomic_DNA"/>
</dbReference>
<keyword evidence="3" id="KW-1003">Cell membrane</keyword>
<name>A0A1H7AQ01_9GAMM</name>
<organism evidence="10 12">
    <name type="scientific">Azotobacter beijerinckii</name>
    <dbReference type="NCBI Taxonomy" id="170623"/>
    <lineage>
        <taxon>Bacteria</taxon>
        <taxon>Pseudomonadati</taxon>
        <taxon>Pseudomonadota</taxon>
        <taxon>Gammaproteobacteria</taxon>
        <taxon>Pseudomonadales</taxon>
        <taxon>Pseudomonadaceae</taxon>
        <taxon>Azotobacter</taxon>
    </lineage>
</organism>
<keyword evidence="4 7" id="KW-0812">Transmembrane</keyword>
<dbReference type="Proteomes" id="UP000199005">
    <property type="component" value="Unassembled WGS sequence"/>
</dbReference>
<dbReference type="OrthoDB" id="9793799at2"/>
<feature type="domain" description="YetF C-terminal" evidence="8">
    <location>
        <begin position="78"/>
        <end position="147"/>
    </location>
</feature>
<reference evidence="11 12" key="1">
    <citation type="submission" date="2016-10" db="EMBL/GenBank/DDBJ databases">
        <authorList>
            <person name="de Groot N.N."/>
        </authorList>
    </citation>
    <scope>NUCLEOTIDE SEQUENCE [LARGE SCALE GENOMIC DNA]</scope>
    <source>
        <strain evidence="9 11">DSM 1041</strain>
        <strain evidence="10 12">DSM 373</strain>
    </source>
</reference>
<evidence type="ECO:0000256" key="5">
    <source>
        <dbReference type="ARBA" id="ARBA00022989"/>
    </source>
</evidence>
<dbReference type="PANTHER" id="PTHR34582:SF6">
    <property type="entry name" value="UPF0702 TRANSMEMBRANE PROTEIN YCAP"/>
    <property type="match status" value="1"/>
</dbReference>
<comment type="subcellular location">
    <subcellularLocation>
        <location evidence="1">Cell membrane</location>
        <topology evidence="1">Multi-pass membrane protein</topology>
    </subcellularLocation>
</comment>
<dbReference type="Proteomes" id="UP000199250">
    <property type="component" value="Unassembled WGS sequence"/>
</dbReference>
<dbReference type="RefSeq" id="WP_090736558.1">
    <property type="nucleotide sequence ID" value="NZ_FNYO01000166.1"/>
</dbReference>
<evidence type="ECO:0000313" key="9">
    <source>
        <dbReference type="EMBL" id="SEJ55180.1"/>
    </source>
</evidence>
<proteinExistence type="inferred from homology"/>
<dbReference type="PANTHER" id="PTHR34582">
    <property type="entry name" value="UPF0702 TRANSMEMBRANE PROTEIN YCAP"/>
    <property type="match status" value="1"/>
</dbReference>